<dbReference type="RefSeq" id="WP_191615826.1">
    <property type="nucleotide sequence ID" value="NZ_JACYFG010000006.1"/>
</dbReference>
<reference evidence="1" key="1">
    <citation type="submission" date="2020-09" db="EMBL/GenBank/DDBJ databases">
        <title>Pelagicoccus enzymogenes sp. nov. with an EPS production, isolated from marine sediment.</title>
        <authorList>
            <person name="Feng X."/>
        </authorList>
    </citation>
    <scope>NUCLEOTIDE SEQUENCE</scope>
    <source>
        <strain evidence="1">NFK12</strain>
    </source>
</reference>
<dbReference type="AlphaFoldDB" id="A0A927IG24"/>
<protein>
    <submittedName>
        <fullName evidence="1">Uncharacterized protein</fullName>
    </submittedName>
</protein>
<evidence type="ECO:0000313" key="1">
    <source>
        <dbReference type="EMBL" id="MBD5778696.1"/>
    </source>
</evidence>
<dbReference type="EMBL" id="JACYFG010000006">
    <property type="protein sequence ID" value="MBD5778696.1"/>
    <property type="molecule type" value="Genomic_DNA"/>
</dbReference>
<proteinExistence type="predicted"/>
<name>A0A927IG24_9BACT</name>
<organism evidence="1 2">
    <name type="scientific">Pelagicoccus enzymogenes</name>
    <dbReference type="NCBI Taxonomy" id="2773457"/>
    <lineage>
        <taxon>Bacteria</taxon>
        <taxon>Pseudomonadati</taxon>
        <taxon>Verrucomicrobiota</taxon>
        <taxon>Opitutia</taxon>
        <taxon>Puniceicoccales</taxon>
        <taxon>Pelagicoccaceae</taxon>
        <taxon>Pelagicoccus</taxon>
    </lineage>
</organism>
<sequence>MAIIDSYRKSAFLQNESGHHLDAWRNPSYWKSVQSQSGANRPPKGWSHFVLEPPERALDYLDWLNHRHPNKPYLVRRLLHPTWLLASILEAVASQQITRILNYNQVQSVDISAYAKQAMAWKRDLEFLLERSAWSLSLMRAMRLNSEWLRAREKLIQQTIEAKAREAGSVPEPVEVRARPWDRPGVGTWNARKTLRKLLDLHEKADNELSIALTDFGSQSAPIKIPLAKRPLPNADPRIDKGHYLFAEANQAIAYLKWLNHRHPKWPYLLRRLFLPILELTRMVEAIANHQLTQLEQVPALSSKVGKSYTAKAQTWKNSIQDCTRKPAASIPLMRAIRLNCEWLKCRQEQIDASASGAAREAGPVEVRAVPWKRTDGKPKANDAVFRELLALQLSVDKQLQSLSAQTHP</sequence>
<accession>A0A927IG24</accession>
<keyword evidence="2" id="KW-1185">Reference proteome</keyword>
<dbReference type="Proteomes" id="UP000622317">
    <property type="component" value="Unassembled WGS sequence"/>
</dbReference>
<comment type="caution">
    <text evidence="1">The sequence shown here is derived from an EMBL/GenBank/DDBJ whole genome shotgun (WGS) entry which is preliminary data.</text>
</comment>
<gene>
    <name evidence="1" type="ORF">IEN85_04280</name>
</gene>
<evidence type="ECO:0000313" key="2">
    <source>
        <dbReference type="Proteomes" id="UP000622317"/>
    </source>
</evidence>